<evidence type="ECO:0000313" key="1">
    <source>
        <dbReference type="EMBL" id="MPM33098.1"/>
    </source>
</evidence>
<protein>
    <recommendedName>
        <fullName evidence="2">Anti-bacteriophage protein A/HamA C-terminal domain-containing protein</fullName>
    </recommendedName>
</protein>
<gene>
    <name evidence="1" type="ORF">SDC9_79665</name>
</gene>
<dbReference type="EMBL" id="VSSQ01006555">
    <property type="protein sequence ID" value="MPM33098.1"/>
    <property type="molecule type" value="Genomic_DNA"/>
</dbReference>
<reference evidence="1" key="1">
    <citation type="submission" date="2019-08" db="EMBL/GenBank/DDBJ databases">
        <authorList>
            <person name="Kucharzyk K."/>
            <person name="Murdoch R.W."/>
            <person name="Higgins S."/>
            <person name="Loffler F."/>
        </authorList>
    </citation>
    <scope>NUCLEOTIDE SEQUENCE</scope>
</reference>
<name>A0A644YYI3_9ZZZZ</name>
<dbReference type="AlphaFoldDB" id="A0A644YYI3"/>
<evidence type="ECO:0008006" key="2">
    <source>
        <dbReference type="Google" id="ProtNLM"/>
    </source>
</evidence>
<proteinExistence type="predicted"/>
<organism evidence="1">
    <name type="scientific">bioreactor metagenome</name>
    <dbReference type="NCBI Taxonomy" id="1076179"/>
    <lineage>
        <taxon>unclassified sequences</taxon>
        <taxon>metagenomes</taxon>
        <taxon>ecological metagenomes</taxon>
    </lineage>
</organism>
<accession>A0A644YYI3</accession>
<comment type="caution">
    <text evidence="1">The sequence shown here is derived from an EMBL/GenBank/DDBJ whole genome shotgun (WGS) entry which is preliminary data.</text>
</comment>
<sequence length="267" mass="30800">MRIDYQHNESNNRGYQGISLDEQECREHLQGLVKDNLLDREDRDDTLERIRALRDETGFDASDGLLADIQALEDESIEAQNFRVGEAYAEVILEQSFSCRFYWNELRDARNPKGNKTGADLVGFVEVEGQVLFLFGEVKTSSETANRPPQVMTGADGIESQLRDLYSNRAKRQILISYLKNKIRLFPEGHSFKVDFDTGLRSYYSNPEGYQLFGVLIRDVEHDERDLSLSYGRLRTRILEPIGLKLLALYLPIQQKDWLNIINEVTE</sequence>